<dbReference type="EMBL" id="JBEPMJ010000024">
    <property type="protein sequence ID" value="MET3751565.1"/>
    <property type="molecule type" value="Genomic_DNA"/>
</dbReference>
<evidence type="ECO:0000313" key="1">
    <source>
        <dbReference type="EMBL" id="MET3751565.1"/>
    </source>
</evidence>
<name>A0ABV2M518_9FIRM</name>
<gene>
    <name evidence="1" type="ORF">ABID24_002824</name>
</gene>
<dbReference type="RefSeq" id="WP_172704688.1">
    <property type="nucleotide sequence ID" value="NZ_BAABXP010000002.1"/>
</dbReference>
<organism evidence="1 2">
    <name type="scientific">Blautia caecimuris</name>
    <dbReference type="NCBI Taxonomy" id="1796615"/>
    <lineage>
        <taxon>Bacteria</taxon>
        <taxon>Bacillati</taxon>
        <taxon>Bacillota</taxon>
        <taxon>Clostridia</taxon>
        <taxon>Lachnospirales</taxon>
        <taxon>Lachnospiraceae</taxon>
        <taxon>Blautia</taxon>
    </lineage>
</organism>
<proteinExistence type="predicted"/>
<keyword evidence="2" id="KW-1185">Reference proteome</keyword>
<reference evidence="1 2" key="1">
    <citation type="submission" date="2024-06" db="EMBL/GenBank/DDBJ databases">
        <title>Genomic Encyclopedia of Type Strains, Phase IV (KMG-IV): sequencing the most valuable type-strain genomes for metagenomic binning, comparative biology and taxonomic classification.</title>
        <authorList>
            <person name="Goeker M."/>
        </authorList>
    </citation>
    <scope>NUCLEOTIDE SEQUENCE [LARGE SCALE GENOMIC DNA]</scope>
    <source>
        <strain evidence="1 2">DSM 29492</strain>
    </source>
</reference>
<dbReference type="Proteomes" id="UP001549106">
    <property type="component" value="Unassembled WGS sequence"/>
</dbReference>
<accession>A0ABV2M518</accession>
<sequence length="93" mass="10445">MEDITSALGYTSIQTTKDHYVFPSFVQKQEVVKTGGVIITEVENQEWPDDKDDVACICGLRSTILSVLKKSSYIASEKRNCTDNKSLRISLTR</sequence>
<evidence type="ECO:0000313" key="2">
    <source>
        <dbReference type="Proteomes" id="UP001549106"/>
    </source>
</evidence>
<comment type="caution">
    <text evidence="1">The sequence shown here is derived from an EMBL/GenBank/DDBJ whole genome shotgun (WGS) entry which is preliminary data.</text>
</comment>
<protein>
    <submittedName>
        <fullName evidence="1">Uncharacterized protein</fullName>
    </submittedName>
</protein>